<dbReference type="HOGENOM" id="CLU_3138835_0_0_9"/>
<dbReference type="RefSeq" id="WP_014214564.1">
    <property type="nucleotide sequence ID" value="NC_016605.1"/>
</dbReference>
<organism evidence="1 2">
    <name type="scientific">Pediococcus claussenii (strain ATCC BAA-344 / DSM 14800 / JCM 18046 / KCTC 3811 / LMG 21948 / P06)</name>
    <dbReference type="NCBI Taxonomy" id="701521"/>
    <lineage>
        <taxon>Bacteria</taxon>
        <taxon>Bacillati</taxon>
        <taxon>Bacillota</taxon>
        <taxon>Bacilli</taxon>
        <taxon>Lactobacillales</taxon>
        <taxon>Lactobacillaceae</taxon>
        <taxon>Pediococcus</taxon>
    </lineage>
</organism>
<sequence length="49" mass="5432">MKKAKLLCLILELDKYIPIAGKQSNFALMDDHVNGDLSDKVSKKDATVL</sequence>
<dbReference type="AlphaFoldDB" id="G8PEA5"/>
<proteinExistence type="predicted"/>
<dbReference type="EMBL" id="CP003137">
    <property type="protein sequence ID" value="AEV94366.1"/>
    <property type="molecule type" value="Genomic_DNA"/>
</dbReference>
<evidence type="ECO:0000313" key="1">
    <source>
        <dbReference type="EMBL" id="AEV94366.1"/>
    </source>
</evidence>
<gene>
    <name evidence="1" type="ordered locus">PECL_28</name>
</gene>
<name>G8PEA5_PEDCP</name>
<protein>
    <submittedName>
        <fullName evidence="1">Uncharacterized protein</fullName>
    </submittedName>
</protein>
<dbReference type="KEGG" id="pce:PECL_28"/>
<reference evidence="1 2" key="1">
    <citation type="journal article" date="2012" name="J. Bacteriol.">
        <title>Complete Genome Sequence of the Beer Spoilage Organism Pediococcus claussenii ATCC BAA-344T.</title>
        <authorList>
            <person name="Pittet V."/>
            <person name="Abegunde T."/>
            <person name="Marfleet T."/>
            <person name="Haakensen M."/>
            <person name="Morrow K."/>
            <person name="Jayaprakash T."/>
            <person name="Schroeder K."/>
            <person name="Trost B."/>
            <person name="Byrns S."/>
            <person name="Bergsveinson J."/>
            <person name="Kusalik A."/>
            <person name="Ziola B."/>
        </authorList>
    </citation>
    <scope>NUCLEOTIDE SEQUENCE [LARGE SCALE GENOMIC DNA]</scope>
    <source>
        <strain evidence="1 2">ATCC BAA-344</strain>
    </source>
</reference>
<accession>G8PEA5</accession>
<evidence type="ECO:0000313" key="2">
    <source>
        <dbReference type="Proteomes" id="UP000005444"/>
    </source>
</evidence>
<dbReference type="PATRIC" id="fig|701521.8.peg.27"/>
<keyword evidence="2" id="KW-1185">Reference proteome</keyword>
<dbReference type="Proteomes" id="UP000005444">
    <property type="component" value="Chromosome"/>
</dbReference>